<protein>
    <submittedName>
        <fullName evidence="1">NETI motif-containing protein</fullName>
    </submittedName>
</protein>
<dbReference type="Proteomes" id="UP001290455">
    <property type="component" value="Unassembled WGS sequence"/>
</dbReference>
<dbReference type="InterPro" id="IPR025930">
    <property type="entry name" value="NETI"/>
</dbReference>
<dbReference type="EMBL" id="JAXOFX010000030">
    <property type="protein sequence ID" value="MDZ5474629.1"/>
    <property type="molecule type" value="Genomic_DNA"/>
</dbReference>
<name>A0ABU5J5C8_9BACI</name>
<proteinExistence type="predicted"/>
<sequence>MSKAKKQSFEVKENETIDQCLERIKKEGYMPTRRMEKPIFKEVNEGGSISYEPVGRQIIFEAKRTE</sequence>
<comment type="caution">
    <text evidence="1">The sequence shown here is derived from an EMBL/GenBank/DDBJ whole genome shotgun (WGS) entry which is preliminary data.</text>
</comment>
<evidence type="ECO:0000313" key="1">
    <source>
        <dbReference type="EMBL" id="MDZ5474629.1"/>
    </source>
</evidence>
<reference evidence="1 2" key="1">
    <citation type="submission" date="2023-11" db="EMBL/GenBank/DDBJ databases">
        <title>Bacillus jintuensis, isolated from a mudflat on the Beibu Gulf coast.</title>
        <authorList>
            <person name="Li M."/>
        </authorList>
    </citation>
    <scope>NUCLEOTIDE SEQUENCE [LARGE SCALE GENOMIC DNA]</scope>
    <source>
        <strain evidence="1 2">31A1R</strain>
    </source>
</reference>
<evidence type="ECO:0000313" key="2">
    <source>
        <dbReference type="Proteomes" id="UP001290455"/>
    </source>
</evidence>
<keyword evidence="2" id="KW-1185">Reference proteome</keyword>
<dbReference type="RefSeq" id="WP_322448909.1">
    <property type="nucleotide sequence ID" value="NZ_JAXOFX010000030.1"/>
</dbReference>
<dbReference type="Pfam" id="PF14044">
    <property type="entry name" value="NETI"/>
    <property type="match status" value="1"/>
</dbReference>
<accession>A0ABU5J5C8</accession>
<organism evidence="1 2">
    <name type="scientific">Robertmurraya mangrovi</name>
    <dbReference type="NCBI Taxonomy" id="3098077"/>
    <lineage>
        <taxon>Bacteria</taxon>
        <taxon>Bacillati</taxon>
        <taxon>Bacillota</taxon>
        <taxon>Bacilli</taxon>
        <taxon>Bacillales</taxon>
        <taxon>Bacillaceae</taxon>
        <taxon>Robertmurraya</taxon>
    </lineage>
</organism>
<gene>
    <name evidence="1" type="ORF">SM124_23590</name>
</gene>